<keyword evidence="4" id="KW-1185">Reference proteome</keyword>
<name>A0ABV0LW81_9HYPH</name>
<dbReference type="EMBL" id="JBEAAL010000001">
    <property type="protein sequence ID" value="MEQ1403852.1"/>
    <property type="molecule type" value="Genomic_DNA"/>
</dbReference>
<dbReference type="Proteomes" id="UP001496627">
    <property type="component" value="Unassembled WGS sequence"/>
</dbReference>
<organism evidence="3 4">
    <name type="scientific">Neorhizobium phenanthreniclasticum</name>
    <dbReference type="NCBI Taxonomy" id="3157917"/>
    <lineage>
        <taxon>Bacteria</taxon>
        <taxon>Pseudomonadati</taxon>
        <taxon>Pseudomonadota</taxon>
        <taxon>Alphaproteobacteria</taxon>
        <taxon>Hyphomicrobiales</taxon>
        <taxon>Rhizobiaceae</taxon>
        <taxon>Rhizobium/Agrobacterium group</taxon>
        <taxon>Neorhizobium</taxon>
    </lineage>
</organism>
<accession>A0ABV0LW81</accession>
<keyword evidence="1" id="KW-0175">Coiled coil</keyword>
<proteinExistence type="predicted"/>
<evidence type="ECO:0000259" key="2">
    <source>
        <dbReference type="Pfam" id="PF08273"/>
    </source>
</evidence>
<gene>
    <name evidence="3" type="ORF">ABK249_02805</name>
</gene>
<feature type="domain" description="DNA primase/helicase Gp4 N-terminal Bacteriophage T7-like" evidence="2">
    <location>
        <begin position="38"/>
        <end position="73"/>
    </location>
</feature>
<dbReference type="Gene3D" id="3.90.580.10">
    <property type="entry name" value="Zinc finger, CHC2-type domain"/>
    <property type="match status" value="1"/>
</dbReference>
<dbReference type="Pfam" id="PF08273">
    <property type="entry name" value="Zn_Ribbon_Prim"/>
    <property type="match status" value="1"/>
</dbReference>
<evidence type="ECO:0000313" key="4">
    <source>
        <dbReference type="Proteomes" id="UP001496627"/>
    </source>
</evidence>
<dbReference type="RefSeq" id="WP_348862154.1">
    <property type="nucleotide sequence ID" value="NZ_JBEAAL010000001.1"/>
</dbReference>
<comment type="caution">
    <text evidence="3">The sequence shown here is derived from an EMBL/GenBank/DDBJ whole genome shotgun (WGS) entry which is preliminary data.</text>
</comment>
<dbReference type="InterPro" id="IPR036977">
    <property type="entry name" value="DNA_primase_Znf_CHC2"/>
</dbReference>
<reference evidence="3 4" key="1">
    <citation type="submission" date="2024-05" db="EMBL/GenBank/DDBJ databases">
        <title>Neorhizobium sp. Rsf11, a plant growth promoting and heavy metal resistant PAH-degrader.</title>
        <authorList>
            <person name="Golubev S.N."/>
            <person name="Muratova A.Y."/>
            <person name="Markelova M.I."/>
        </authorList>
    </citation>
    <scope>NUCLEOTIDE SEQUENCE [LARGE SCALE GENOMIC DNA]</scope>
    <source>
        <strain evidence="3 4">Rsf11</strain>
    </source>
</reference>
<evidence type="ECO:0000313" key="3">
    <source>
        <dbReference type="EMBL" id="MEQ1403852.1"/>
    </source>
</evidence>
<sequence length="413" mass="45744">MTSAVDLFIEEARAVTVIEAAAKIGIRHKGDVPITTSNYAGPCPSCGGDDRFSINPRLGAFNCRQCGGKGRDGISLMALANGHNVSTRTGFLEACADALGQPVPEDAERETEEERRARLERIEQRRRDNEERSREAEKSENRWREREINQARGIYLHAPERPISPILGEYLKRRTGYEMHEAVFFNLRLAPNLSYWEGQDERGNPLCIYSGPTQVAPFVNLDGRIIGCHQTWIDLRNGPKFRADLGLDEKGKPLPSKKMRGTKKGGLIPLFGLMTSRRWAGGEGIENGLAIAGAEDFRADTFYFAAGDLGNLAGPADPKSAFPHPHDTYQDKAGRVRAVRVQGPEPHPDQGPDDAMQVPDHVDELILLADGDSEPVFTASCMARAERRFSRDGRSIETWWPPHGIDFSKLMAG</sequence>
<protein>
    <submittedName>
        <fullName evidence="3">Primase-helicase zinc-binding domain-containing protein</fullName>
    </submittedName>
</protein>
<evidence type="ECO:0000256" key="1">
    <source>
        <dbReference type="SAM" id="Coils"/>
    </source>
</evidence>
<dbReference type="InterPro" id="IPR013237">
    <property type="entry name" value="Phage_T7_Gp4_N"/>
</dbReference>
<dbReference type="SUPFAM" id="SSF57783">
    <property type="entry name" value="Zinc beta-ribbon"/>
    <property type="match status" value="1"/>
</dbReference>
<feature type="coiled-coil region" evidence="1">
    <location>
        <begin position="112"/>
        <end position="142"/>
    </location>
</feature>